<proteinExistence type="predicted"/>
<evidence type="ECO:0000313" key="3">
    <source>
        <dbReference type="Proteomes" id="UP000240760"/>
    </source>
</evidence>
<dbReference type="EMBL" id="KZ679127">
    <property type="protein sequence ID" value="PTB80389.1"/>
    <property type="molecule type" value="Genomic_DNA"/>
</dbReference>
<accession>A0A2T4CFP8</accession>
<evidence type="ECO:0000256" key="1">
    <source>
        <dbReference type="SAM" id="MobiDB-lite"/>
    </source>
</evidence>
<feature type="non-terminal residue" evidence="2">
    <location>
        <position position="1"/>
    </location>
</feature>
<evidence type="ECO:0000313" key="2">
    <source>
        <dbReference type="EMBL" id="PTB80389.1"/>
    </source>
</evidence>
<sequence length="169" mass="18755">SRLPAAPSYQDVARRWILAFERNRAAPGLRHARFRTVGSITHVRRHHEPARNQSESFCTRVLIRQDPSKSALCSSNSSQPRIVPFRAGLTEKQTEILTQPLLPNDRPKDRPGHRDRREMQLPHRGPSPNVHMLLSCSNPTSPALVGSPSGLCTREAHLVLPIGGLGSVC</sequence>
<dbReference type="AlphaFoldDB" id="A0A2T4CFP8"/>
<feature type="compositionally biased region" description="Basic and acidic residues" evidence="1">
    <location>
        <begin position="105"/>
        <end position="121"/>
    </location>
</feature>
<reference evidence="2 3" key="1">
    <citation type="submission" date="2016-07" db="EMBL/GenBank/DDBJ databases">
        <title>Multiple horizontal gene transfer events from other fungi enriched the ability of initially mycotrophic Trichoderma (Ascomycota) to feed on dead plant biomass.</title>
        <authorList>
            <consortium name="DOE Joint Genome Institute"/>
            <person name="Aerts A."/>
            <person name="Atanasova L."/>
            <person name="Chenthamara K."/>
            <person name="Zhang J."/>
            <person name="Grujic M."/>
            <person name="Henrissat B."/>
            <person name="Kuo A."/>
            <person name="Salamov A."/>
            <person name="Lipzen A."/>
            <person name="Labutti K."/>
            <person name="Barry K."/>
            <person name="Miao Y."/>
            <person name="Rahimi M.J."/>
            <person name="Shen Q."/>
            <person name="Grigoriev I.V."/>
            <person name="Kubicek C.P."/>
            <person name="Druzhinina I.S."/>
        </authorList>
    </citation>
    <scope>NUCLEOTIDE SEQUENCE [LARGE SCALE GENOMIC DNA]</scope>
    <source>
        <strain evidence="2 3">ATCC 18648</strain>
    </source>
</reference>
<name>A0A2T4CFP8_TRILO</name>
<keyword evidence="3" id="KW-1185">Reference proteome</keyword>
<feature type="region of interest" description="Disordered" evidence="1">
    <location>
        <begin position="97"/>
        <end position="128"/>
    </location>
</feature>
<protein>
    <submittedName>
        <fullName evidence="2">Uncharacterized protein</fullName>
    </submittedName>
</protein>
<organism evidence="2 3">
    <name type="scientific">Trichoderma longibrachiatum ATCC 18648</name>
    <dbReference type="NCBI Taxonomy" id="983965"/>
    <lineage>
        <taxon>Eukaryota</taxon>
        <taxon>Fungi</taxon>
        <taxon>Dikarya</taxon>
        <taxon>Ascomycota</taxon>
        <taxon>Pezizomycotina</taxon>
        <taxon>Sordariomycetes</taxon>
        <taxon>Hypocreomycetidae</taxon>
        <taxon>Hypocreales</taxon>
        <taxon>Hypocreaceae</taxon>
        <taxon>Trichoderma</taxon>
    </lineage>
</organism>
<gene>
    <name evidence="2" type="ORF">M440DRAFT_1450392</name>
</gene>
<dbReference type="Proteomes" id="UP000240760">
    <property type="component" value="Unassembled WGS sequence"/>
</dbReference>